<feature type="region of interest" description="Disordered" evidence="1">
    <location>
        <begin position="165"/>
        <end position="208"/>
    </location>
</feature>
<feature type="chain" id="PRO_5041371243" evidence="2">
    <location>
        <begin position="20"/>
        <end position="208"/>
    </location>
</feature>
<comment type="caution">
    <text evidence="3">The sequence shown here is derived from an EMBL/GenBank/DDBJ whole genome shotgun (WGS) entry which is preliminary data.</text>
</comment>
<reference evidence="3" key="1">
    <citation type="submission" date="2023-06" db="EMBL/GenBank/DDBJ databases">
        <authorList>
            <person name="Delattre M."/>
        </authorList>
    </citation>
    <scope>NUCLEOTIDE SEQUENCE</scope>
    <source>
        <strain evidence="3">AF72</strain>
    </source>
</reference>
<keyword evidence="4" id="KW-1185">Reference proteome</keyword>
<sequence length="208" mass="20396">MRAQTVFLVVAGSLALAQASLHERLRSKRGFLKFGPGPALGTTLAPVNGGGPGPANPTTASHFGPGGNGQSISFDDADISDSQQGGLITDVPLFQVPGGNGAPALPPVNQQGPGPALGTTLEPLEHPNIGGAYTTTLEPVRFGGSGGGLPTTAGHFVGPVGGFHPRQGRGAGGPGPALDTTLAPVQFGGPGPALGTTAPQQKVGPVGK</sequence>
<evidence type="ECO:0000256" key="1">
    <source>
        <dbReference type="SAM" id="MobiDB-lite"/>
    </source>
</evidence>
<evidence type="ECO:0000313" key="4">
    <source>
        <dbReference type="Proteomes" id="UP001177023"/>
    </source>
</evidence>
<feature type="signal peptide" evidence="2">
    <location>
        <begin position="1"/>
        <end position="19"/>
    </location>
</feature>
<name>A0AA36GFC7_9BILA</name>
<protein>
    <submittedName>
        <fullName evidence="3">Uncharacterized protein</fullName>
    </submittedName>
</protein>
<feature type="non-terminal residue" evidence="3">
    <location>
        <position position="208"/>
    </location>
</feature>
<evidence type="ECO:0000313" key="3">
    <source>
        <dbReference type="EMBL" id="CAJ0586278.1"/>
    </source>
</evidence>
<accession>A0AA36GFC7</accession>
<dbReference type="AlphaFoldDB" id="A0AA36GFC7"/>
<evidence type="ECO:0000256" key="2">
    <source>
        <dbReference type="SAM" id="SignalP"/>
    </source>
</evidence>
<keyword evidence="2" id="KW-0732">Signal</keyword>
<feature type="compositionally biased region" description="Low complexity" evidence="1">
    <location>
        <begin position="70"/>
        <end position="84"/>
    </location>
</feature>
<organism evidence="3 4">
    <name type="scientific">Mesorhabditis spiculigera</name>
    <dbReference type="NCBI Taxonomy" id="96644"/>
    <lineage>
        <taxon>Eukaryota</taxon>
        <taxon>Metazoa</taxon>
        <taxon>Ecdysozoa</taxon>
        <taxon>Nematoda</taxon>
        <taxon>Chromadorea</taxon>
        <taxon>Rhabditida</taxon>
        <taxon>Rhabditina</taxon>
        <taxon>Rhabditomorpha</taxon>
        <taxon>Rhabditoidea</taxon>
        <taxon>Rhabditidae</taxon>
        <taxon>Mesorhabditinae</taxon>
        <taxon>Mesorhabditis</taxon>
    </lineage>
</organism>
<gene>
    <name evidence="3" type="ORF">MSPICULIGERA_LOCUS24285</name>
</gene>
<feature type="region of interest" description="Disordered" evidence="1">
    <location>
        <begin position="43"/>
        <end position="119"/>
    </location>
</feature>
<dbReference type="EMBL" id="CATQJA010002708">
    <property type="protein sequence ID" value="CAJ0586278.1"/>
    <property type="molecule type" value="Genomic_DNA"/>
</dbReference>
<dbReference type="Proteomes" id="UP001177023">
    <property type="component" value="Unassembled WGS sequence"/>
</dbReference>
<proteinExistence type="predicted"/>